<keyword evidence="2" id="KW-1185">Reference proteome</keyword>
<protein>
    <submittedName>
        <fullName evidence="1">Uncharacterized protein</fullName>
    </submittedName>
</protein>
<sequence length="129" mass="13211">MAIGGAAALAALVAIGIGWTTVRRRRVEPIGSLEDAADAVEAMLGGSRVAGAVVGADGIGALAVTDDGRVAAIKRRGHRLIAREVTWRSVRSTAAGILIETGDPRLGEVALAGVNALDIRRLAPKAKNR</sequence>
<accession>A0ABS0XRT0</accession>
<proteinExistence type="predicted"/>
<dbReference type="Proteomes" id="UP000640426">
    <property type="component" value="Unassembled WGS sequence"/>
</dbReference>
<gene>
    <name evidence="1" type="ORF">JAO74_13290</name>
</gene>
<evidence type="ECO:0000313" key="1">
    <source>
        <dbReference type="EMBL" id="MBJ6122767.1"/>
    </source>
</evidence>
<dbReference type="EMBL" id="JAELXS010000007">
    <property type="protein sequence ID" value="MBJ6122767.1"/>
    <property type="molecule type" value="Genomic_DNA"/>
</dbReference>
<reference evidence="2" key="1">
    <citation type="submission" date="2020-12" db="EMBL/GenBank/DDBJ databases">
        <title>Hymenobacter sp.</title>
        <authorList>
            <person name="Kim M.K."/>
        </authorList>
    </citation>
    <scope>NUCLEOTIDE SEQUENCE [LARGE SCALE GENOMIC DNA]</scope>
    <source>
        <strain evidence="2">BT553</strain>
    </source>
</reference>
<name>A0ABS0XRT0_9SPHN</name>
<evidence type="ECO:0000313" key="2">
    <source>
        <dbReference type="Proteomes" id="UP000640426"/>
    </source>
</evidence>
<organism evidence="1 2">
    <name type="scientific">Sphingomonas mollis</name>
    <dbReference type="NCBI Taxonomy" id="2795726"/>
    <lineage>
        <taxon>Bacteria</taxon>
        <taxon>Pseudomonadati</taxon>
        <taxon>Pseudomonadota</taxon>
        <taxon>Alphaproteobacteria</taxon>
        <taxon>Sphingomonadales</taxon>
        <taxon>Sphingomonadaceae</taxon>
        <taxon>Sphingomonas</taxon>
    </lineage>
</organism>
<comment type="caution">
    <text evidence="1">The sequence shown here is derived from an EMBL/GenBank/DDBJ whole genome shotgun (WGS) entry which is preliminary data.</text>
</comment>